<accession>G9P4L6</accession>
<dbReference type="Pfam" id="PF00172">
    <property type="entry name" value="Zn_clus"/>
    <property type="match status" value="1"/>
</dbReference>
<dbReference type="CDD" id="cd00067">
    <property type="entry name" value="GAL4"/>
    <property type="match status" value="1"/>
</dbReference>
<dbReference type="Gene3D" id="4.10.240.10">
    <property type="entry name" value="Zn(2)-C6 fungal-type DNA-binding domain"/>
    <property type="match status" value="1"/>
</dbReference>
<dbReference type="AlphaFoldDB" id="G9P4L6"/>
<sequence length="398" mass="45171">MPRLYHTKSKTGCARCRARRVKCDEAKPKCNSCARHQVSCLYDRTDCWKTSKPDDNSATDPALHRESVPLMSAESRDRRYLELRLLHMWTTEVCQTLPGSYDAQNLRIWAHDVPKIALDYEPLLTAIFSITLFYMVCNNSQVDIGKDELFAHRARYFQAALRDHRQALGSMDHRTANGASFTSVILIFDAFASLRERWIQPIDPNIPYKSPTEWLRMCRGARNVAAVGLRMIGKDSDTTFGIMARGAAAFIDPEVIYTEANRARFAHLLSVIAGKPENDIDNKAYVTAVAYIGSVAAAMEAGEIPLKVARRVTIFPFILHDRFITLIEMLSPRALVILGHYFALLSHLDGIWWMSNYPEKEIEAINDSLSSEWQGMMAWPLQVLRERGQRSAVRGSEK</sequence>
<evidence type="ECO:0000313" key="3">
    <source>
        <dbReference type="EMBL" id="EHK42002.1"/>
    </source>
</evidence>
<evidence type="ECO:0000313" key="4">
    <source>
        <dbReference type="Proteomes" id="UP000005426"/>
    </source>
</evidence>
<dbReference type="OMA" id="TETLCMN"/>
<dbReference type="HOGENOM" id="CLU_024934_6_0_1"/>
<dbReference type="PROSITE" id="PS50048">
    <property type="entry name" value="ZN2_CY6_FUNGAL_2"/>
    <property type="match status" value="1"/>
</dbReference>
<dbReference type="GO" id="GO:0008270">
    <property type="term" value="F:zinc ion binding"/>
    <property type="evidence" value="ECO:0007669"/>
    <property type="project" value="InterPro"/>
</dbReference>
<proteinExistence type="predicted"/>
<feature type="domain" description="Zn(2)-C6 fungal-type" evidence="2">
    <location>
        <begin position="12"/>
        <end position="42"/>
    </location>
</feature>
<dbReference type="PROSITE" id="PS00463">
    <property type="entry name" value="ZN2_CY6_FUNGAL_1"/>
    <property type="match status" value="1"/>
</dbReference>
<keyword evidence="1" id="KW-0539">Nucleus</keyword>
<reference evidence="3 4" key="1">
    <citation type="journal article" date="2011" name="Genome Biol.">
        <title>Comparative genome sequence analysis underscores mycoparasitism as the ancestral life style of Trichoderma.</title>
        <authorList>
            <person name="Kubicek C.P."/>
            <person name="Herrera-Estrella A."/>
            <person name="Seidl-Seiboth V."/>
            <person name="Martinez D.A."/>
            <person name="Druzhinina I.S."/>
            <person name="Thon M."/>
            <person name="Zeilinger S."/>
            <person name="Casas-Flores S."/>
            <person name="Horwitz B.A."/>
            <person name="Mukherjee P.K."/>
            <person name="Mukherjee M."/>
            <person name="Kredics L."/>
            <person name="Alcaraz L.D."/>
            <person name="Aerts A."/>
            <person name="Antal Z."/>
            <person name="Atanasova L."/>
            <person name="Cervantes-Badillo M.G."/>
            <person name="Challacombe J."/>
            <person name="Chertkov O."/>
            <person name="McCluskey K."/>
            <person name="Coulpier F."/>
            <person name="Deshpande N."/>
            <person name="von Doehren H."/>
            <person name="Ebbole D.J."/>
            <person name="Esquivel-Naranjo E.U."/>
            <person name="Fekete E."/>
            <person name="Flipphi M."/>
            <person name="Glaser F."/>
            <person name="Gomez-Rodriguez E.Y."/>
            <person name="Gruber S."/>
            <person name="Han C."/>
            <person name="Henrissat B."/>
            <person name="Hermosa R."/>
            <person name="Hernandez-Onate M."/>
            <person name="Karaffa L."/>
            <person name="Kosti I."/>
            <person name="Le Crom S."/>
            <person name="Lindquist E."/>
            <person name="Lucas S."/>
            <person name="Luebeck M."/>
            <person name="Luebeck P.S."/>
            <person name="Margeot A."/>
            <person name="Metz B."/>
            <person name="Misra M."/>
            <person name="Nevalainen H."/>
            <person name="Omann M."/>
            <person name="Packer N."/>
            <person name="Perrone G."/>
            <person name="Uresti-Rivera E.E."/>
            <person name="Salamov A."/>
            <person name="Schmoll M."/>
            <person name="Seiboth B."/>
            <person name="Shapiro H."/>
            <person name="Sukno S."/>
            <person name="Tamayo-Ramos J.A."/>
            <person name="Tisch D."/>
            <person name="Wiest A."/>
            <person name="Wilkinson H.H."/>
            <person name="Zhang M."/>
            <person name="Coutinho P.M."/>
            <person name="Kenerley C.M."/>
            <person name="Monte E."/>
            <person name="Baker S.E."/>
            <person name="Grigoriev I.V."/>
        </authorList>
    </citation>
    <scope>NUCLEOTIDE SEQUENCE [LARGE SCALE GENOMIC DNA]</scope>
    <source>
        <strain evidence="4">ATCC 20476 / IMI 206040</strain>
    </source>
</reference>
<evidence type="ECO:0000256" key="1">
    <source>
        <dbReference type="ARBA" id="ARBA00023242"/>
    </source>
</evidence>
<dbReference type="PANTHER" id="PTHR47784">
    <property type="entry name" value="STEROL UPTAKE CONTROL PROTEIN 2"/>
    <property type="match status" value="1"/>
</dbReference>
<evidence type="ECO:0000259" key="2">
    <source>
        <dbReference type="PROSITE" id="PS50048"/>
    </source>
</evidence>
<dbReference type="InterPro" id="IPR036864">
    <property type="entry name" value="Zn2-C6_fun-type_DNA-bd_sf"/>
</dbReference>
<keyword evidence="4" id="KW-1185">Reference proteome</keyword>
<gene>
    <name evidence="3" type="ORF">TRIATDRAFT_295767</name>
</gene>
<dbReference type="Proteomes" id="UP000005426">
    <property type="component" value="Unassembled WGS sequence"/>
</dbReference>
<dbReference type="SUPFAM" id="SSF57701">
    <property type="entry name" value="Zn2/Cys6 DNA-binding domain"/>
    <property type="match status" value="1"/>
</dbReference>
<dbReference type="InterPro" id="IPR001138">
    <property type="entry name" value="Zn2Cys6_DnaBD"/>
</dbReference>
<dbReference type="PANTHER" id="PTHR47784:SF5">
    <property type="entry name" value="STEROL UPTAKE CONTROL PROTEIN 2"/>
    <property type="match status" value="1"/>
</dbReference>
<dbReference type="STRING" id="452589.G9P4L6"/>
<organism evidence="3 4">
    <name type="scientific">Hypocrea atroviridis (strain ATCC 20476 / IMI 206040)</name>
    <name type="common">Trichoderma atroviride</name>
    <dbReference type="NCBI Taxonomy" id="452589"/>
    <lineage>
        <taxon>Eukaryota</taxon>
        <taxon>Fungi</taxon>
        <taxon>Dikarya</taxon>
        <taxon>Ascomycota</taxon>
        <taxon>Pezizomycotina</taxon>
        <taxon>Sordariomycetes</taxon>
        <taxon>Hypocreomycetidae</taxon>
        <taxon>Hypocreales</taxon>
        <taxon>Hypocreaceae</taxon>
        <taxon>Trichoderma</taxon>
    </lineage>
</organism>
<protein>
    <recommendedName>
        <fullName evidence="2">Zn(2)-C6 fungal-type domain-containing protein</fullName>
    </recommendedName>
</protein>
<dbReference type="OrthoDB" id="3546279at2759"/>
<dbReference type="eggNOG" id="ENOG502SGAZ">
    <property type="taxonomic scope" value="Eukaryota"/>
</dbReference>
<dbReference type="InterPro" id="IPR053157">
    <property type="entry name" value="Sterol_Uptake_Regulator"/>
</dbReference>
<dbReference type="SMART" id="SM00066">
    <property type="entry name" value="GAL4"/>
    <property type="match status" value="1"/>
</dbReference>
<name>G9P4L6_HYPAI</name>
<dbReference type="EMBL" id="ABDG02000027">
    <property type="protein sequence ID" value="EHK42002.1"/>
    <property type="molecule type" value="Genomic_DNA"/>
</dbReference>
<comment type="caution">
    <text evidence="3">The sequence shown here is derived from an EMBL/GenBank/DDBJ whole genome shotgun (WGS) entry which is preliminary data.</text>
</comment>
<dbReference type="GO" id="GO:0001228">
    <property type="term" value="F:DNA-binding transcription activator activity, RNA polymerase II-specific"/>
    <property type="evidence" value="ECO:0007669"/>
    <property type="project" value="TreeGrafter"/>
</dbReference>